<gene>
    <name evidence="8" type="ORF">TRUGW13939_02293</name>
</gene>
<dbReference type="Pfam" id="PF02656">
    <property type="entry name" value="DUF202"/>
    <property type="match status" value="1"/>
</dbReference>
<dbReference type="PANTHER" id="PTHR34187:SF1">
    <property type="entry name" value="DUF202 DOMAIN-CONTAINING PROTEIN"/>
    <property type="match status" value="1"/>
</dbReference>
<evidence type="ECO:0000256" key="5">
    <source>
        <dbReference type="SAM" id="MobiDB-lite"/>
    </source>
</evidence>
<evidence type="ECO:0000313" key="8">
    <source>
        <dbReference type="EMBL" id="QKX55201.1"/>
    </source>
</evidence>
<dbReference type="EMBL" id="CP055898">
    <property type="protein sequence ID" value="QKX55201.1"/>
    <property type="molecule type" value="Genomic_DNA"/>
</dbReference>
<evidence type="ECO:0000256" key="6">
    <source>
        <dbReference type="SAM" id="Phobius"/>
    </source>
</evidence>
<dbReference type="KEGG" id="trg:TRUGW13939_02293"/>
<keyword evidence="2 6" id="KW-0812">Transmembrane</keyword>
<name>A0A7H8QP12_TALRU</name>
<feature type="region of interest" description="Disordered" evidence="5">
    <location>
        <begin position="1"/>
        <end position="89"/>
    </location>
</feature>
<dbReference type="GeneID" id="55989802"/>
<dbReference type="PANTHER" id="PTHR34187">
    <property type="entry name" value="FGR18P"/>
    <property type="match status" value="1"/>
</dbReference>
<dbReference type="GO" id="GO:0012505">
    <property type="term" value="C:endomembrane system"/>
    <property type="evidence" value="ECO:0007669"/>
    <property type="project" value="UniProtKB-SubCell"/>
</dbReference>
<dbReference type="RefSeq" id="XP_035341380.1">
    <property type="nucleotide sequence ID" value="XM_035485487.1"/>
</dbReference>
<sequence length="251" mass="27707">MAETAADGSKARTLDDDAKEQQPQSQSQPQPQSQSQQQSQSQEQADHEEGTSPRRRLSTSSTSSRPREATELDDIATASTQSTASLSSGEYRITPRLSLASSSDVLRRRRQDGPFQPLRRFWSRNVALVVEQKGNRDYFALERTFLAYTRTSAAFSMQGVLIAQVFRLQSAVHTSFDFRTVGVPLSIAYQCCAIVIAMMGAYRFWRQQNAIARGKVVVGGWEINSMGLMTLLAGLVLLALAIAIIIELSKA</sequence>
<evidence type="ECO:0000256" key="3">
    <source>
        <dbReference type="ARBA" id="ARBA00022989"/>
    </source>
</evidence>
<dbReference type="Proteomes" id="UP000509510">
    <property type="component" value="Chromosome I"/>
</dbReference>
<evidence type="ECO:0000256" key="1">
    <source>
        <dbReference type="ARBA" id="ARBA00004127"/>
    </source>
</evidence>
<dbReference type="InterPro" id="IPR003807">
    <property type="entry name" value="DUF202"/>
</dbReference>
<keyword evidence="4 6" id="KW-0472">Membrane</keyword>
<evidence type="ECO:0000259" key="7">
    <source>
        <dbReference type="Pfam" id="PF02656"/>
    </source>
</evidence>
<dbReference type="AlphaFoldDB" id="A0A7H8QP12"/>
<feature type="domain" description="DUF202" evidence="7">
    <location>
        <begin position="136"/>
        <end position="210"/>
    </location>
</feature>
<dbReference type="InterPro" id="IPR052053">
    <property type="entry name" value="IM_YidH-like"/>
</dbReference>
<evidence type="ECO:0000256" key="4">
    <source>
        <dbReference type="ARBA" id="ARBA00023136"/>
    </source>
</evidence>
<reference evidence="9" key="1">
    <citation type="submission" date="2020-06" db="EMBL/GenBank/DDBJ databases">
        <title>A chromosome-scale genome assembly of Talaromyces rugulosus W13939.</title>
        <authorList>
            <person name="Wang B."/>
            <person name="Guo L."/>
            <person name="Ye K."/>
            <person name="Wang L."/>
        </authorList>
    </citation>
    <scope>NUCLEOTIDE SEQUENCE [LARGE SCALE GENOMIC DNA]</scope>
    <source>
        <strain evidence="9">W13939</strain>
    </source>
</reference>
<keyword evidence="3 6" id="KW-1133">Transmembrane helix</keyword>
<feature type="transmembrane region" description="Helical" evidence="6">
    <location>
        <begin position="186"/>
        <end position="205"/>
    </location>
</feature>
<protein>
    <recommendedName>
        <fullName evidence="7">DUF202 domain-containing protein</fullName>
    </recommendedName>
</protein>
<feature type="compositionally biased region" description="Low complexity" evidence="5">
    <location>
        <begin position="76"/>
        <end position="88"/>
    </location>
</feature>
<comment type="subcellular location">
    <subcellularLocation>
        <location evidence="1">Endomembrane system</location>
        <topology evidence="1">Multi-pass membrane protein</topology>
    </subcellularLocation>
</comment>
<evidence type="ECO:0000313" key="9">
    <source>
        <dbReference type="Proteomes" id="UP000509510"/>
    </source>
</evidence>
<organism evidence="8 9">
    <name type="scientific">Talaromyces rugulosus</name>
    <name type="common">Penicillium rugulosum</name>
    <dbReference type="NCBI Taxonomy" id="121627"/>
    <lineage>
        <taxon>Eukaryota</taxon>
        <taxon>Fungi</taxon>
        <taxon>Dikarya</taxon>
        <taxon>Ascomycota</taxon>
        <taxon>Pezizomycotina</taxon>
        <taxon>Eurotiomycetes</taxon>
        <taxon>Eurotiomycetidae</taxon>
        <taxon>Eurotiales</taxon>
        <taxon>Trichocomaceae</taxon>
        <taxon>Talaromyces</taxon>
        <taxon>Talaromyces sect. Islandici</taxon>
    </lineage>
</organism>
<proteinExistence type="predicted"/>
<feature type="transmembrane region" description="Helical" evidence="6">
    <location>
        <begin position="145"/>
        <end position="166"/>
    </location>
</feature>
<feature type="compositionally biased region" description="Basic and acidic residues" evidence="5">
    <location>
        <begin position="9"/>
        <end position="20"/>
    </location>
</feature>
<feature type="transmembrane region" description="Helical" evidence="6">
    <location>
        <begin position="226"/>
        <end position="246"/>
    </location>
</feature>
<dbReference type="OrthoDB" id="199599at2759"/>
<keyword evidence="9" id="KW-1185">Reference proteome</keyword>
<accession>A0A7H8QP12</accession>
<feature type="compositionally biased region" description="Low complexity" evidence="5">
    <location>
        <begin position="21"/>
        <end position="42"/>
    </location>
</feature>
<evidence type="ECO:0000256" key="2">
    <source>
        <dbReference type="ARBA" id="ARBA00022692"/>
    </source>
</evidence>